<comment type="caution">
    <text evidence="1">The sequence shown here is derived from an EMBL/GenBank/DDBJ whole genome shotgun (WGS) entry which is preliminary data.</text>
</comment>
<gene>
    <name evidence="1" type="ORF">PJV93_05595</name>
</gene>
<dbReference type="AlphaFoldDB" id="A0AAW7QA71"/>
<proteinExistence type="predicted"/>
<dbReference type="Proteomes" id="UP001170364">
    <property type="component" value="Unassembled WGS sequence"/>
</dbReference>
<dbReference type="EMBL" id="JAQJJG010000005">
    <property type="protein sequence ID" value="MDN5123381.1"/>
    <property type="molecule type" value="Genomic_DNA"/>
</dbReference>
<protein>
    <recommendedName>
        <fullName evidence="3">Protein NO VEIN C-terminal domain-containing protein</fullName>
    </recommendedName>
</protein>
<evidence type="ECO:0000313" key="1">
    <source>
        <dbReference type="EMBL" id="MDN5123381.1"/>
    </source>
</evidence>
<evidence type="ECO:0000313" key="2">
    <source>
        <dbReference type="Proteomes" id="UP001170364"/>
    </source>
</evidence>
<sequence length="339" mass="40836">MHDLLNEFLTIWDIKKVKEMKLEKYVSIGDKNTFCQWIETKTQKLGSIKGMSSIKFGIYERKNPNEKPKNYLSDDKYTWQKKYGRNKEEVFEKIKENIIKIIEFSENGQFEEIDKIEISNLFKWKIAFLYSNERLVPIYKKEILYNIAKHYNLEFNNRIRISKIQEILIAKKPCKFSIYEYMLDLIDKFDPNKKVSSQLPKRRKGTNKKNILEKEITVNYQYTYTMTQKHNKLQENLKKQLIQQYGEENVILEENYVDIKVIKNEDIFFYEVKSYAYVSDCIKEALGQILFYVYNHKSENIKKIFVVGPNEPNEDEKIYIEFIKSNLKIDFEYINISFN</sequence>
<organism evidence="1 2">
    <name type="scientific">Aliarcobacter butzleri</name>
    <dbReference type="NCBI Taxonomy" id="28197"/>
    <lineage>
        <taxon>Bacteria</taxon>
        <taxon>Pseudomonadati</taxon>
        <taxon>Campylobacterota</taxon>
        <taxon>Epsilonproteobacteria</taxon>
        <taxon>Campylobacterales</taxon>
        <taxon>Arcobacteraceae</taxon>
        <taxon>Aliarcobacter</taxon>
    </lineage>
</organism>
<reference evidence="1" key="2">
    <citation type="submission" date="2023-01" db="EMBL/GenBank/DDBJ databases">
        <authorList>
            <person name="Uljanovas D."/>
        </authorList>
    </citation>
    <scope>NUCLEOTIDE SEQUENCE</scope>
    <source>
        <strain evidence="1">S41</strain>
    </source>
</reference>
<evidence type="ECO:0008006" key="3">
    <source>
        <dbReference type="Google" id="ProtNLM"/>
    </source>
</evidence>
<reference evidence="1" key="1">
    <citation type="journal article" date="2023" name="Microorganisms">
        <title>Genomic Characterization of Arcobacter butzleri Strains Isolated from Various Sources in Lithuania.</title>
        <authorList>
            <person name="Uljanovas D."/>
            <person name="Golz G."/>
            <person name="Fleischmann S."/>
            <person name="Kudirkiene E."/>
            <person name="Kasetiene N."/>
            <person name="Grineviciene A."/>
            <person name="Tamuleviciene E."/>
            <person name="Aksomaitiene J."/>
            <person name="Alter T."/>
            <person name="Malakauskas M."/>
        </authorList>
    </citation>
    <scope>NUCLEOTIDE SEQUENCE</scope>
    <source>
        <strain evidence="1">S41</strain>
    </source>
</reference>
<dbReference type="RefSeq" id="WP_301370331.1">
    <property type="nucleotide sequence ID" value="NZ_JAQJJF010000003.1"/>
</dbReference>
<accession>A0AAW7QA71</accession>
<name>A0AAW7QA71_9BACT</name>